<comment type="caution">
    <text evidence="3">The sequence shown here is derived from an EMBL/GenBank/DDBJ whole genome shotgun (WGS) entry which is preliminary data.</text>
</comment>
<name>A0AAD4Q7D4_9AGAM</name>
<feature type="transmembrane region" description="Helical" evidence="2">
    <location>
        <begin position="400"/>
        <end position="420"/>
    </location>
</feature>
<accession>A0AAD4Q7D4</accession>
<evidence type="ECO:0000313" key="4">
    <source>
        <dbReference type="Proteomes" id="UP001201163"/>
    </source>
</evidence>
<gene>
    <name evidence="3" type="ORF">EDB92DRAFT_1816799</name>
</gene>
<keyword evidence="2" id="KW-0812">Transmembrane</keyword>
<proteinExistence type="predicted"/>
<organism evidence="3 4">
    <name type="scientific">Lactarius akahatsu</name>
    <dbReference type="NCBI Taxonomy" id="416441"/>
    <lineage>
        <taxon>Eukaryota</taxon>
        <taxon>Fungi</taxon>
        <taxon>Dikarya</taxon>
        <taxon>Basidiomycota</taxon>
        <taxon>Agaricomycotina</taxon>
        <taxon>Agaricomycetes</taxon>
        <taxon>Russulales</taxon>
        <taxon>Russulaceae</taxon>
        <taxon>Lactarius</taxon>
    </lineage>
</organism>
<feature type="region of interest" description="Disordered" evidence="1">
    <location>
        <begin position="260"/>
        <end position="321"/>
    </location>
</feature>
<keyword evidence="2" id="KW-0472">Membrane</keyword>
<evidence type="ECO:0000256" key="1">
    <source>
        <dbReference type="SAM" id="MobiDB-lite"/>
    </source>
</evidence>
<feature type="compositionally biased region" description="Low complexity" evidence="1">
    <location>
        <begin position="306"/>
        <end position="320"/>
    </location>
</feature>
<dbReference type="AlphaFoldDB" id="A0AAD4Q7D4"/>
<sequence length="489" mass="51731">MPTATLTTSPTVPSTSFIPLKAAAITVPLPQLATINTPSPSSPQQYNAATTLRPLYARAVRAFLHRDVVLTHSLLTSAFALLTPPSTSALDSLSDHRRKWDVLRITLDVTVYTSPPADTASVPATLRSNALLSGAALLATLHSRSVRLFTPADSPATNPAFLPAQVLVTLALSSAKIGCPAAGRGITEEWLACRLPPARPEDGYEKVLEVYCLSILPALGDWAYARQFLQYETELPAQSRERLIASLASLHEQHLASLVRKPDVDPPITPTSASAPVPQTSSLQPPTITEPSSAVTPTPSRPSSPTPSSSSASSNSTHTAVPANPLRSVAKHAHALVPLTSTPSTATLTPATYRAASRARRSRTPPAPAERHAGSSSWHALLTRSGAASASSRLEALRPYLRHAPIFIICVVLPALAVLVRFFRRRHKATAAVAAAGAGAQVGARTKAVEDVRRRLSGVQGRRGLLSAVWDEAVRAVWDTVVMGGRGLV</sequence>
<dbReference type="EMBL" id="JAKELL010000031">
    <property type="protein sequence ID" value="KAH8990226.1"/>
    <property type="molecule type" value="Genomic_DNA"/>
</dbReference>
<keyword evidence="2" id="KW-1133">Transmembrane helix</keyword>
<feature type="compositionally biased region" description="Low complexity" evidence="1">
    <location>
        <begin position="339"/>
        <end position="356"/>
    </location>
</feature>
<feature type="compositionally biased region" description="Polar residues" evidence="1">
    <location>
        <begin position="270"/>
        <end position="290"/>
    </location>
</feature>
<keyword evidence="4" id="KW-1185">Reference proteome</keyword>
<reference evidence="3" key="1">
    <citation type="submission" date="2022-01" db="EMBL/GenBank/DDBJ databases">
        <title>Comparative genomics reveals a dynamic genome evolution in the ectomycorrhizal milk-cap (Lactarius) mushrooms.</title>
        <authorList>
            <consortium name="DOE Joint Genome Institute"/>
            <person name="Lebreton A."/>
            <person name="Tang N."/>
            <person name="Kuo A."/>
            <person name="LaButti K."/>
            <person name="Drula E."/>
            <person name="Barry K."/>
            <person name="Clum A."/>
            <person name="Lipzen A."/>
            <person name="Mousain D."/>
            <person name="Ng V."/>
            <person name="Wang R."/>
            <person name="Wang X."/>
            <person name="Dai Y."/>
            <person name="Henrissat B."/>
            <person name="Grigoriev I.V."/>
            <person name="Guerin-Laguette A."/>
            <person name="Yu F."/>
            <person name="Martin F.M."/>
        </authorList>
    </citation>
    <scope>NUCLEOTIDE SEQUENCE</scope>
    <source>
        <strain evidence="3">QP</strain>
    </source>
</reference>
<feature type="region of interest" description="Disordered" evidence="1">
    <location>
        <begin position="337"/>
        <end position="378"/>
    </location>
</feature>
<evidence type="ECO:0000256" key="2">
    <source>
        <dbReference type="SAM" id="Phobius"/>
    </source>
</evidence>
<evidence type="ECO:0000313" key="3">
    <source>
        <dbReference type="EMBL" id="KAH8990226.1"/>
    </source>
</evidence>
<dbReference type="Proteomes" id="UP001201163">
    <property type="component" value="Unassembled WGS sequence"/>
</dbReference>
<protein>
    <submittedName>
        <fullName evidence="3">Uncharacterized protein</fullName>
    </submittedName>
</protein>